<evidence type="ECO:0000256" key="1">
    <source>
        <dbReference type="SAM" id="MobiDB-lite"/>
    </source>
</evidence>
<accession>A0A6N9UK84</accession>
<proteinExistence type="predicted"/>
<comment type="caution">
    <text evidence="2">The sequence shown here is derived from an EMBL/GenBank/DDBJ whole genome shotgun (WGS) entry which is preliminary data.</text>
</comment>
<organism evidence="2 3">
    <name type="scientific">Streptomyces coelicoflavus</name>
    <dbReference type="NCBI Taxonomy" id="285562"/>
    <lineage>
        <taxon>Bacteria</taxon>
        <taxon>Bacillati</taxon>
        <taxon>Actinomycetota</taxon>
        <taxon>Actinomycetes</taxon>
        <taxon>Kitasatosporales</taxon>
        <taxon>Streptomycetaceae</taxon>
        <taxon>Streptomyces</taxon>
    </lineage>
</organism>
<dbReference type="RefSeq" id="WP_164138556.1">
    <property type="nucleotide sequence ID" value="NZ_JAAGMB010000065.1"/>
</dbReference>
<feature type="region of interest" description="Disordered" evidence="1">
    <location>
        <begin position="50"/>
        <end position="74"/>
    </location>
</feature>
<dbReference type="Proteomes" id="UP000469545">
    <property type="component" value="Unassembled WGS sequence"/>
</dbReference>
<dbReference type="EMBL" id="JAAGMB010000065">
    <property type="protein sequence ID" value="NEB15482.1"/>
    <property type="molecule type" value="Genomic_DNA"/>
</dbReference>
<gene>
    <name evidence="2" type="ORF">G3I46_02950</name>
</gene>
<reference evidence="2 3" key="1">
    <citation type="submission" date="2020-01" db="EMBL/GenBank/DDBJ databases">
        <title>Insect and environment-associated Actinomycetes.</title>
        <authorList>
            <person name="Currrie C."/>
            <person name="Chevrette M."/>
            <person name="Carlson C."/>
            <person name="Stubbendieck R."/>
            <person name="Wendt-Pienkowski E."/>
        </authorList>
    </citation>
    <scope>NUCLEOTIDE SEQUENCE [LARGE SCALE GENOMIC DNA]</scope>
    <source>
        <strain evidence="2 3">SID14172</strain>
    </source>
</reference>
<protein>
    <submittedName>
        <fullName evidence="2">Uncharacterized protein</fullName>
    </submittedName>
</protein>
<keyword evidence="3" id="KW-1185">Reference proteome</keyword>
<evidence type="ECO:0000313" key="3">
    <source>
        <dbReference type="Proteomes" id="UP000469545"/>
    </source>
</evidence>
<name>A0A6N9UK84_9ACTN</name>
<sequence length="74" mass="7586">MRLVPPVQLAPAAGCMRVVARGGAALTAGSVYGMESRVIEDPVSGRPLVLPVGRHHTTPTTPTATVAGDNEARP</sequence>
<dbReference type="AlphaFoldDB" id="A0A6N9UK84"/>
<evidence type="ECO:0000313" key="2">
    <source>
        <dbReference type="EMBL" id="NEB15482.1"/>
    </source>
</evidence>